<evidence type="ECO:0000313" key="2">
    <source>
        <dbReference type="Proteomes" id="UP000324897"/>
    </source>
</evidence>
<proteinExistence type="predicted"/>
<accession>A0A5J9TPY2</accession>
<dbReference type="Proteomes" id="UP000324897">
    <property type="component" value="Unassembled WGS sequence"/>
</dbReference>
<dbReference type="AlphaFoldDB" id="A0A5J9TPY2"/>
<reference evidence="1 2" key="1">
    <citation type="journal article" date="2019" name="Sci. Rep.">
        <title>A high-quality genome of Eragrostis curvula grass provides insights into Poaceae evolution and supports new strategies to enhance forage quality.</title>
        <authorList>
            <person name="Carballo J."/>
            <person name="Santos B.A.C.M."/>
            <person name="Zappacosta D."/>
            <person name="Garbus I."/>
            <person name="Selva J.P."/>
            <person name="Gallo C.A."/>
            <person name="Diaz A."/>
            <person name="Albertini E."/>
            <person name="Caccamo M."/>
            <person name="Echenique V."/>
        </authorList>
    </citation>
    <scope>NUCLEOTIDE SEQUENCE [LARGE SCALE GENOMIC DNA]</scope>
    <source>
        <strain evidence="2">cv. Victoria</strain>
        <tissue evidence="1">Leaf</tissue>
    </source>
</reference>
<sequence>MEHLSSLQEITLHNSGKIDVNEEEATAVNSAFRDAIQAHPSRPIITPAYPFILNLRKLLPLPKADEQRTASYGLTDQIVAIATN</sequence>
<dbReference type="Gramene" id="TVU13307">
    <property type="protein sequence ID" value="TVU13307"/>
    <property type="gene ID" value="EJB05_40355"/>
</dbReference>
<feature type="non-terminal residue" evidence="1">
    <location>
        <position position="1"/>
    </location>
</feature>
<organism evidence="1 2">
    <name type="scientific">Eragrostis curvula</name>
    <name type="common">weeping love grass</name>
    <dbReference type="NCBI Taxonomy" id="38414"/>
    <lineage>
        <taxon>Eukaryota</taxon>
        <taxon>Viridiplantae</taxon>
        <taxon>Streptophyta</taxon>
        <taxon>Embryophyta</taxon>
        <taxon>Tracheophyta</taxon>
        <taxon>Spermatophyta</taxon>
        <taxon>Magnoliopsida</taxon>
        <taxon>Liliopsida</taxon>
        <taxon>Poales</taxon>
        <taxon>Poaceae</taxon>
        <taxon>PACMAD clade</taxon>
        <taxon>Chloridoideae</taxon>
        <taxon>Eragrostideae</taxon>
        <taxon>Eragrostidinae</taxon>
        <taxon>Eragrostis</taxon>
    </lineage>
</organism>
<protein>
    <submittedName>
        <fullName evidence="1">Uncharacterized protein</fullName>
    </submittedName>
</protein>
<dbReference type="EMBL" id="RWGY01000034">
    <property type="protein sequence ID" value="TVU13307.1"/>
    <property type="molecule type" value="Genomic_DNA"/>
</dbReference>
<comment type="caution">
    <text evidence="1">The sequence shown here is derived from an EMBL/GenBank/DDBJ whole genome shotgun (WGS) entry which is preliminary data.</text>
</comment>
<evidence type="ECO:0000313" key="1">
    <source>
        <dbReference type="EMBL" id="TVU13307.1"/>
    </source>
</evidence>
<gene>
    <name evidence="1" type="ORF">EJB05_40355</name>
</gene>
<name>A0A5J9TPY2_9POAL</name>
<keyword evidence="2" id="KW-1185">Reference proteome</keyword>